<organism evidence="21 22">
    <name type="scientific">Entomortierella chlamydospora</name>
    <dbReference type="NCBI Taxonomy" id="101097"/>
    <lineage>
        <taxon>Eukaryota</taxon>
        <taxon>Fungi</taxon>
        <taxon>Fungi incertae sedis</taxon>
        <taxon>Mucoromycota</taxon>
        <taxon>Mortierellomycotina</taxon>
        <taxon>Mortierellomycetes</taxon>
        <taxon>Mortierellales</taxon>
        <taxon>Mortierellaceae</taxon>
        <taxon>Entomortierella</taxon>
    </lineage>
</organism>
<sequence length="436" mass="50968">MLQQQQQQQEYQQRLQQQELAHQQRLQQEHQMQLQQQQQMQQQQQQQQYYHQQQQQQQQQYQQQYQQQSPYGQQRPLAQSQQHQQQQPASQLVKNSQQTGPKPRKVGLDDFNFLAVLGKGNFGKVMLAEDKLSKGLYAIKVLKKEFIIEHDEVASTRSEKRVFQAANKERHPFLVGLHSCFQTETRIYFVMDYVSGGDLMLHIQREQFSERQAKFYACQVLLALEYFHKNNIIYRDLKLDNILLALDGHIKIADYGLCKEDMYYGSTTNTFCGTPEFMAPEILSEQKYGRAVDWWAFGVLIYEMLLGQSPFIGNDEDEIFEAILGDEILYPINMSRDSVSILQKLLTRDPEKRLGSGKTDAEEIKRHPFFKGVNWQDILDKKVPPPFFPKVRSPTDTSNFDVEFTREIPVLTPVHGHLTATDQANFQGFSYVADWV</sequence>
<keyword evidence="8 15" id="KW-0547">Nucleotide-binding</keyword>
<keyword evidence="22" id="KW-1185">Reference proteome</keyword>
<evidence type="ECO:0000256" key="5">
    <source>
        <dbReference type="ARBA" id="ARBA00022679"/>
    </source>
</evidence>
<evidence type="ECO:0000256" key="3">
    <source>
        <dbReference type="ARBA" id="ARBA00022527"/>
    </source>
</evidence>
<comment type="similarity">
    <text evidence="1">Belongs to the protein kinase superfamily. AGC Ser/Thr protein kinase family. PKC subfamily.</text>
</comment>
<comment type="caution">
    <text evidence="21">The sequence shown here is derived from an EMBL/GenBank/DDBJ whole genome shotgun (WGS) entry which is preliminary data.</text>
</comment>
<evidence type="ECO:0000256" key="13">
    <source>
        <dbReference type="ARBA" id="ARBA00047272"/>
    </source>
</evidence>
<evidence type="ECO:0000256" key="4">
    <source>
        <dbReference type="ARBA" id="ARBA00022553"/>
    </source>
</evidence>
<dbReference type="FunFam" id="3.30.200.20:FF:000103">
    <property type="entry name" value="Protein kinase C"/>
    <property type="match status" value="1"/>
</dbReference>
<dbReference type="PANTHER" id="PTHR24351">
    <property type="entry name" value="RIBOSOMAL PROTEIN S6 KINASE"/>
    <property type="match status" value="1"/>
</dbReference>
<feature type="compositionally biased region" description="Low complexity" evidence="18">
    <location>
        <begin position="66"/>
        <end position="92"/>
    </location>
</feature>
<protein>
    <recommendedName>
        <fullName evidence="2">protein kinase C</fullName>
        <ecNumber evidence="2">2.7.11.13</ecNumber>
    </recommendedName>
</protein>
<keyword evidence="5" id="KW-0808">Transferase</keyword>
<dbReference type="EC" id="2.7.11.13" evidence="2"/>
<keyword evidence="7" id="KW-0677">Repeat</keyword>
<evidence type="ECO:0000256" key="2">
    <source>
        <dbReference type="ARBA" id="ARBA00012429"/>
    </source>
</evidence>
<feature type="domain" description="Protein kinase" evidence="19">
    <location>
        <begin position="111"/>
        <end position="370"/>
    </location>
</feature>
<evidence type="ECO:0000256" key="15">
    <source>
        <dbReference type="PROSITE-ProRule" id="PRU10141"/>
    </source>
</evidence>
<dbReference type="Pfam" id="PF00069">
    <property type="entry name" value="Pkinase"/>
    <property type="match status" value="1"/>
</dbReference>
<evidence type="ECO:0000256" key="6">
    <source>
        <dbReference type="ARBA" id="ARBA00022723"/>
    </source>
</evidence>
<dbReference type="SMART" id="SM00133">
    <property type="entry name" value="S_TK_X"/>
    <property type="match status" value="1"/>
</dbReference>
<dbReference type="SUPFAM" id="SSF56112">
    <property type="entry name" value="Protein kinase-like (PK-like)"/>
    <property type="match status" value="1"/>
</dbReference>
<gene>
    <name evidence="21" type="primary">PKC1_2</name>
    <name evidence="21" type="ORF">BGZ80_006583</name>
</gene>
<keyword evidence="3 16" id="KW-0723">Serine/threonine-protein kinase</keyword>
<dbReference type="InterPro" id="IPR017441">
    <property type="entry name" value="Protein_kinase_ATP_BS"/>
</dbReference>
<evidence type="ECO:0000256" key="8">
    <source>
        <dbReference type="ARBA" id="ARBA00022741"/>
    </source>
</evidence>
<dbReference type="PROSITE" id="PS50011">
    <property type="entry name" value="PROTEIN_KINASE_DOM"/>
    <property type="match status" value="1"/>
</dbReference>
<evidence type="ECO:0000256" key="17">
    <source>
        <dbReference type="SAM" id="Coils"/>
    </source>
</evidence>
<dbReference type="Proteomes" id="UP000703661">
    <property type="component" value="Unassembled WGS sequence"/>
</dbReference>
<keyword evidence="9" id="KW-0863">Zinc-finger</keyword>
<dbReference type="AlphaFoldDB" id="A0A9P6N039"/>
<evidence type="ECO:0000256" key="16">
    <source>
        <dbReference type="RuleBase" id="RU000304"/>
    </source>
</evidence>
<evidence type="ECO:0000256" key="9">
    <source>
        <dbReference type="ARBA" id="ARBA00022771"/>
    </source>
</evidence>
<dbReference type="Gene3D" id="3.30.200.20">
    <property type="entry name" value="Phosphorylase Kinase, domain 1"/>
    <property type="match status" value="1"/>
</dbReference>
<evidence type="ECO:0000259" key="20">
    <source>
        <dbReference type="PROSITE" id="PS51285"/>
    </source>
</evidence>
<dbReference type="PROSITE" id="PS00107">
    <property type="entry name" value="PROTEIN_KINASE_ATP"/>
    <property type="match status" value="1"/>
</dbReference>
<dbReference type="CDD" id="cd05570">
    <property type="entry name" value="STKc_PKC"/>
    <property type="match status" value="1"/>
</dbReference>
<keyword evidence="17" id="KW-0175">Coiled coil</keyword>
<dbReference type="PROSITE" id="PS00108">
    <property type="entry name" value="PROTEIN_KINASE_ST"/>
    <property type="match status" value="1"/>
</dbReference>
<dbReference type="Gene3D" id="1.10.510.10">
    <property type="entry name" value="Transferase(Phosphotransferase) domain 1"/>
    <property type="match status" value="1"/>
</dbReference>
<dbReference type="InterPro" id="IPR017892">
    <property type="entry name" value="Pkinase_C"/>
</dbReference>
<keyword evidence="12 15" id="KW-0067">ATP-binding</keyword>
<dbReference type="InterPro" id="IPR000719">
    <property type="entry name" value="Prot_kinase_dom"/>
</dbReference>
<dbReference type="GO" id="GO:0008270">
    <property type="term" value="F:zinc ion binding"/>
    <property type="evidence" value="ECO:0007669"/>
    <property type="project" value="UniProtKB-KW"/>
</dbReference>
<comment type="catalytic activity">
    <reaction evidence="14">
        <text>L-seryl-[protein] + ATP = O-phospho-L-seryl-[protein] + ADP + H(+)</text>
        <dbReference type="Rhea" id="RHEA:17989"/>
        <dbReference type="Rhea" id="RHEA-COMP:9863"/>
        <dbReference type="Rhea" id="RHEA-COMP:11604"/>
        <dbReference type="ChEBI" id="CHEBI:15378"/>
        <dbReference type="ChEBI" id="CHEBI:29999"/>
        <dbReference type="ChEBI" id="CHEBI:30616"/>
        <dbReference type="ChEBI" id="CHEBI:83421"/>
        <dbReference type="ChEBI" id="CHEBI:456216"/>
        <dbReference type="EC" id="2.7.11.13"/>
    </reaction>
</comment>
<evidence type="ECO:0000259" key="19">
    <source>
        <dbReference type="PROSITE" id="PS50011"/>
    </source>
</evidence>
<keyword evidence="4" id="KW-0597">Phosphoprotein</keyword>
<dbReference type="SMART" id="SM00220">
    <property type="entry name" value="S_TKc"/>
    <property type="match status" value="1"/>
</dbReference>
<name>A0A9P6N039_9FUNG</name>
<dbReference type="GO" id="GO:0005524">
    <property type="term" value="F:ATP binding"/>
    <property type="evidence" value="ECO:0007669"/>
    <property type="project" value="UniProtKB-UniRule"/>
</dbReference>
<dbReference type="InterPro" id="IPR000961">
    <property type="entry name" value="AGC-kinase_C"/>
</dbReference>
<feature type="coiled-coil region" evidence="17">
    <location>
        <begin position="1"/>
        <end position="47"/>
    </location>
</feature>
<dbReference type="FunFam" id="1.10.510.10:FF:000101">
    <property type="entry name" value="Protein kinase C"/>
    <property type="match status" value="1"/>
</dbReference>
<feature type="region of interest" description="Disordered" evidence="18">
    <location>
        <begin position="66"/>
        <end position="105"/>
    </location>
</feature>
<comment type="catalytic activity">
    <reaction evidence="13">
        <text>L-threonyl-[protein] + ATP = O-phospho-L-threonyl-[protein] + ADP + H(+)</text>
        <dbReference type="Rhea" id="RHEA:46608"/>
        <dbReference type="Rhea" id="RHEA-COMP:11060"/>
        <dbReference type="Rhea" id="RHEA-COMP:11605"/>
        <dbReference type="ChEBI" id="CHEBI:15378"/>
        <dbReference type="ChEBI" id="CHEBI:30013"/>
        <dbReference type="ChEBI" id="CHEBI:30616"/>
        <dbReference type="ChEBI" id="CHEBI:61977"/>
        <dbReference type="ChEBI" id="CHEBI:456216"/>
        <dbReference type="EC" id="2.7.11.13"/>
    </reaction>
</comment>
<dbReference type="Pfam" id="PF00433">
    <property type="entry name" value="Pkinase_C"/>
    <property type="match status" value="1"/>
</dbReference>
<evidence type="ECO:0000256" key="18">
    <source>
        <dbReference type="SAM" id="MobiDB-lite"/>
    </source>
</evidence>
<evidence type="ECO:0000256" key="11">
    <source>
        <dbReference type="ARBA" id="ARBA00022833"/>
    </source>
</evidence>
<evidence type="ECO:0000313" key="21">
    <source>
        <dbReference type="EMBL" id="KAG0018888.1"/>
    </source>
</evidence>
<evidence type="ECO:0000256" key="7">
    <source>
        <dbReference type="ARBA" id="ARBA00022737"/>
    </source>
</evidence>
<evidence type="ECO:0000256" key="10">
    <source>
        <dbReference type="ARBA" id="ARBA00022777"/>
    </source>
</evidence>
<feature type="binding site" evidence="15">
    <location>
        <position position="140"/>
    </location>
    <ligand>
        <name>ATP</name>
        <dbReference type="ChEBI" id="CHEBI:30616"/>
    </ligand>
</feature>
<reference evidence="21" key="1">
    <citation type="journal article" date="2020" name="Fungal Divers.">
        <title>Resolving the Mortierellaceae phylogeny through synthesis of multi-gene phylogenetics and phylogenomics.</title>
        <authorList>
            <person name="Vandepol N."/>
            <person name="Liber J."/>
            <person name="Desiro A."/>
            <person name="Na H."/>
            <person name="Kennedy M."/>
            <person name="Barry K."/>
            <person name="Grigoriev I.V."/>
            <person name="Miller A.N."/>
            <person name="O'Donnell K."/>
            <person name="Stajich J.E."/>
            <person name="Bonito G."/>
        </authorList>
    </citation>
    <scope>NUCLEOTIDE SEQUENCE</scope>
    <source>
        <strain evidence="21">NRRL 2769</strain>
    </source>
</reference>
<keyword evidence="6" id="KW-0479">Metal-binding</keyword>
<dbReference type="PROSITE" id="PS51285">
    <property type="entry name" value="AGC_KINASE_CTER"/>
    <property type="match status" value="1"/>
</dbReference>
<dbReference type="EMBL" id="JAAAID010000326">
    <property type="protein sequence ID" value="KAG0018888.1"/>
    <property type="molecule type" value="Genomic_DNA"/>
</dbReference>
<feature type="domain" description="AGC-kinase C-terminal" evidence="20">
    <location>
        <begin position="371"/>
        <end position="436"/>
    </location>
</feature>
<evidence type="ECO:0000256" key="1">
    <source>
        <dbReference type="ARBA" id="ARBA00005490"/>
    </source>
</evidence>
<dbReference type="InterPro" id="IPR011009">
    <property type="entry name" value="Kinase-like_dom_sf"/>
</dbReference>
<evidence type="ECO:0000313" key="22">
    <source>
        <dbReference type="Proteomes" id="UP000703661"/>
    </source>
</evidence>
<dbReference type="GO" id="GO:0004697">
    <property type="term" value="F:diacylglycerol-dependent serine/threonine kinase activity"/>
    <property type="evidence" value="ECO:0007669"/>
    <property type="project" value="UniProtKB-EC"/>
</dbReference>
<keyword evidence="11" id="KW-0862">Zinc</keyword>
<dbReference type="InterPro" id="IPR008271">
    <property type="entry name" value="Ser/Thr_kinase_AS"/>
</dbReference>
<accession>A0A9P6N039</accession>
<proteinExistence type="inferred from homology"/>
<evidence type="ECO:0000256" key="12">
    <source>
        <dbReference type="ARBA" id="ARBA00022840"/>
    </source>
</evidence>
<keyword evidence="10 21" id="KW-0418">Kinase</keyword>
<evidence type="ECO:0000256" key="14">
    <source>
        <dbReference type="ARBA" id="ARBA00047470"/>
    </source>
</evidence>